<dbReference type="CDD" id="cd03801">
    <property type="entry name" value="GT4_PimA-like"/>
    <property type="match status" value="1"/>
</dbReference>
<evidence type="ECO:0000313" key="4">
    <source>
        <dbReference type="Proteomes" id="UP000178606"/>
    </source>
</evidence>
<dbReference type="PANTHER" id="PTHR45947">
    <property type="entry name" value="SULFOQUINOVOSYL TRANSFERASE SQD2"/>
    <property type="match status" value="1"/>
</dbReference>
<dbReference type="Pfam" id="PF13439">
    <property type="entry name" value="Glyco_transf_4"/>
    <property type="match status" value="1"/>
</dbReference>
<dbReference type="GO" id="GO:0016758">
    <property type="term" value="F:hexosyltransferase activity"/>
    <property type="evidence" value="ECO:0007669"/>
    <property type="project" value="TreeGrafter"/>
</dbReference>
<dbReference type="Gene3D" id="3.40.50.2000">
    <property type="entry name" value="Glycogen Phosphorylase B"/>
    <property type="match status" value="2"/>
</dbReference>
<dbReference type="InterPro" id="IPR050194">
    <property type="entry name" value="Glycosyltransferase_grp1"/>
</dbReference>
<feature type="domain" description="Glycosyltransferase subfamily 4-like N-terminal" evidence="2">
    <location>
        <begin position="18"/>
        <end position="183"/>
    </location>
</feature>
<dbReference type="PANTHER" id="PTHR45947:SF3">
    <property type="entry name" value="SULFOQUINOVOSYL TRANSFERASE SQD2"/>
    <property type="match status" value="1"/>
</dbReference>
<evidence type="ECO:0008006" key="5">
    <source>
        <dbReference type="Google" id="ProtNLM"/>
    </source>
</evidence>
<evidence type="ECO:0000259" key="1">
    <source>
        <dbReference type="Pfam" id="PF00534"/>
    </source>
</evidence>
<protein>
    <recommendedName>
        <fullName evidence="5">Glycosyl transferase family 1</fullName>
    </recommendedName>
</protein>
<dbReference type="AlphaFoldDB" id="A0A1F6CVR8"/>
<dbReference type="SUPFAM" id="SSF53756">
    <property type="entry name" value="UDP-Glycosyltransferase/glycogen phosphorylase"/>
    <property type="match status" value="1"/>
</dbReference>
<gene>
    <name evidence="3" type="ORF">A3F84_05110</name>
</gene>
<dbReference type="Proteomes" id="UP000178606">
    <property type="component" value="Unassembled WGS sequence"/>
</dbReference>
<dbReference type="Pfam" id="PF00534">
    <property type="entry name" value="Glycos_transf_1"/>
    <property type="match status" value="1"/>
</dbReference>
<dbReference type="InterPro" id="IPR001296">
    <property type="entry name" value="Glyco_trans_1"/>
</dbReference>
<feature type="domain" description="Glycosyl transferase family 1" evidence="1">
    <location>
        <begin position="202"/>
        <end position="364"/>
    </location>
</feature>
<proteinExistence type="predicted"/>
<evidence type="ECO:0000313" key="3">
    <source>
        <dbReference type="EMBL" id="OGG53258.1"/>
    </source>
</evidence>
<dbReference type="InterPro" id="IPR028098">
    <property type="entry name" value="Glyco_trans_4-like_N"/>
</dbReference>
<accession>A0A1F6CVR8</accession>
<organism evidence="3 4">
    <name type="scientific">Handelsmanbacteria sp. (strain RIFCSPLOWO2_12_FULL_64_10)</name>
    <dbReference type="NCBI Taxonomy" id="1817868"/>
    <lineage>
        <taxon>Bacteria</taxon>
        <taxon>Candidatus Handelsmaniibacteriota</taxon>
    </lineage>
</organism>
<comment type="caution">
    <text evidence="3">The sequence shown here is derived from an EMBL/GenBank/DDBJ whole genome shotgun (WGS) entry which is preliminary data.</text>
</comment>
<sequence length="391" mass="43177">MPIPLNILIVAADFKPNPGGVAEYTHQVARRLYLRGDRVTVLAGRTPGDEAFDKGCDYEVLRADCTLSPRSLDLEVVACLPEWLRVIGYVARVRQVDCIFCDRPFPMGLYCALAACRLCVPYVVAMHGHETPAALGLRPIQKDYALRRADRLLCASRHARDRMAEQGAPLDRMAVIPGGVDPEAFRPTHGGRGVRDRYHLNGHRMVLTLGRLVERRGVDRVISAMERVLKGAPDTVYVVAGRGPYEAELRRQAQAPPGLRGHVLFAGPASDRERVDFYNACDVFAMPCRELADGDVEGFGTAFLEANACGKPVVAGRSGVAPDAVVDGYNGLLVDPWDAEDVAYGLTMLLTDRDYAQRLGENGLRRVREELSWEKVAERVREEIRWVVEGG</sequence>
<dbReference type="EMBL" id="MFKF01000124">
    <property type="protein sequence ID" value="OGG53258.1"/>
    <property type="molecule type" value="Genomic_DNA"/>
</dbReference>
<name>A0A1F6CVR8_HANXR</name>
<evidence type="ECO:0000259" key="2">
    <source>
        <dbReference type="Pfam" id="PF13439"/>
    </source>
</evidence>
<reference evidence="3 4" key="1">
    <citation type="journal article" date="2016" name="Nat. Commun.">
        <title>Thousands of microbial genomes shed light on interconnected biogeochemical processes in an aquifer system.</title>
        <authorList>
            <person name="Anantharaman K."/>
            <person name="Brown C.T."/>
            <person name="Hug L.A."/>
            <person name="Sharon I."/>
            <person name="Castelle C.J."/>
            <person name="Probst A.J."/>
            <person name="Thomas B.C."/>
            <person name="Singh A."/>
            <person name="Wilkins M.J."/>
            <person name="Karaoz U."/>
            <person name="Brodie E.L."/>
            <person name="Williams K.H."/>
            <person name="Hubbard S.S."/>
            <person name="Banfield J.F."/>
        </authorList>
    </citation>
    <scope>NUCLEOTIDE SEQUENCE [LARGE SCALE GENOMIC DNA]</scope>
    <source>
        <strain evidence="4">RIFCSPLOWO2_12_FULL_64_10</strain>
    </source>
</reference>